<dbReference type="InterPro" id="IPR001611">
    <property type="entry name" value="Leu-rich_rpt"/>
</dbReference>
<dbReference type="SMART" id="SM00368">
    <property type="entry name" value="LRR_RI"/>
    <property type="match status" value="3"/>
</dbReference>
<dbReference type="Gramene" id="Psat3g050240.1">
    <property type="protein sequence ID" value="Psat3g050240.1.cds"/>
    <property type="gene ID" value="Psat3g050240"/>
</dbReference>
<keyword evidence="2" id="KW-1185">Reference proteome</keyword>
<dbReference type="Gene3D" id="3.80.10.10">
    <property type="entry name" value="Ribonuclease Inhibitor"/>
    <property type="match status" value="1"/>
</dbReference>
<dbReference type="Gramene" id="Psat03G0185200-T1">
    <property type="protein sequence ID" value="KAI5426179.1"/>
    <property type="gene ID" value="KIW84_031852"/>
</dbReference>
<evidence type="ECO:0000313" key="2">
    <source>
        <dbReference type="Proteomes" id="UP001058974"/>
    </source>
</evidence>
<name>A0A9D4XSC0_PEA</name>
<dbReference type="AlphaFoldDB" id="A0A9D4XSC0"/>
<proteinExistence type="predicted"/>
<dbReference type="PANTHER" id="PTHR47818:SF2">
    <property type="entry name" value="F-BOX DOMAIN-CONTAINING PROTEIN"/>
    <property type="match status" value="1"/>
</dbReference>
<dbReference type="Gramene" id="PSAT_LOCUS13694_t1">
    <property type="protein sequence ID" value="CAL5193906.1"/>
    <property type="gene ID" value="PSAT_LOCUS13694"/>
</dbReference>
<sequence>MTEANDSFSPPSLTTLCIDHLKRKLVLGDDAVVAILPDIYELPSHLIDDLISRLPPIGLYNFQLHLPFQDLTKEDCLHDDSTNNKRKRSRDWNLNTAWRKKFELRWPNLINQIQPTDWQKVYWESHVQKCLDEATEKALVTSFKGRIGDIQVSDGTLSYIGFVGLTIQSYRKYSKLSYHCLQFGSHVSCLRLQNILCDTETTRLLKECKLENLVLRCIRSKEQVDGLCKLITQHRRTLTSLEFIHCTVYIDFINAILDSVVSKGVEKHGIKHLSIVSSSFGQCTFAIPSGLESFVSSARSLCSLKLFDSHLGRNFAKALFMTLLDVSSSISVLDLSENEIAGCFSHLNRRLSSGSHLSVGIGKSLQLLRVLNLRGNSLRKEDAESLGYALAYMPNLEDLDISDNPIEDEGIRHLIPHFAGTSGTCCRVTSLKLEACDLSHDGVNRLLDSFSPLNAPLKSLCIAENYLGSKVAGALGRFLSTSIEVLDVAGIDLRSAGFQELQSTLIITEKLKLVKINISKNRGGIETAQFLSKLLLQAPQLVDVNAANNSMPIESLPIISSALKLAQGKVQHLDLTGHKWDYKPEHASLLTEFVHNGKPVLILPLLLATAAPYDHDP</sequence>
<comment type="caution">
    <text evidence="1">The sequence shown here is derived from an EMBL/GenBank/DDBJ whole genome shotgun (WGS) entry which is preliminary data.</text>
</comment>
<organism evidence="1 2">
    <name type="scientific">Pisum sativum</name>
    <name type="common">Garden pea</name>
    <name type="synonym">Lathyrus oleraceus</name>
    <dbReference type="NCBI Taxonomy" id="3888"/>
    <lineage>
        <taxon>Eukaryota</taxon>
        <taxon>Viridiplantae</taxon>
        <taxon>Streptophyta</taxon>
        <taxon>Embryophyta</taxon>
        <taxon>Tracheophyta</taxon>
        <taxon>Spermatophyta</taxon>
        <taxon>Magnoliopsida</taxon>
        <taxon>eudicotyledons</taxon>
        <taxon>Gunneridae</taxon>
        <taxon>Pentapetalae</taxon>
        <taxon>rosids</taxon>
        <taxon>fabids</taxon>
        <taxon>Fabales</taxon>
        <taxon>Fabaceae</taxon>
        <taxon>Papilionoideae</taxon>
        <taxon>50 kb inversion clade</taxon>
        <taxon>NPAAA clade</taxon>
        <taxon>Hologalegina</taxon>
        <taxon>IRL clade</taxon>
        <taxon>Fabeae</taxon>
        <taxon>Lathyrus</taxon>
    </lineage>
</organism>
<dbReference type="SUPFAM" id="SSF52047">
    <property type="entry name" value="RNI-like"/>
    <property type="match status" value="1"/>
</dbReference>
<dbReference type="OrthoDB" id="120976at2759"/>
<reference evidence="1 2" key="1">
    <citation type="journal article" date="2022" name="Nat. Genet.">
        <title>Improved pea reference genome and pan-genome highlight genomic features and evolutionary characteristics.</title>
        <authorList>
            <person name="Yang T."/>
            <person name="Liu R."/>
            <person name="Luo Y."/>
            <person name="Hu S."/>
            <person name="Wang D."/>
            <person name="Wang C."/>
            <person name="Pandey M.K."/>
            <person name="Ge S."/>
            <person name="Xu Q."/>
            <person name="Li N."/>
            <person name="Li G."/>
            <person name="Huang Y."/>
            <person name="Saxena R.K."/>
            <person name="Ji Y."/>
            <person name="Li M."/>
            <person name="Yan X."/>
            <person name="He Y."/>
            <person name="Liu Y."/>
            <person name="Wang X."/>
            <person name="Xiang C."/>
            <person name="Varshney R.K."/>
            <person name="Ding H."/>
            <person name="Gao S."/>
            <person name="Zong X."/>
        </authorList>
    </citation>
    <scope>NUCLEOTIDE SEQUENCE [LARGE SCALE GENOMIC DNA]</scope>
    <source>
        <strain evidence="1 2">cv. Zhongwan 6</strain>
    </source>
</reference>
<dbReference type="PANTHER" id="PTHR47818">
    <property type="entry name" value="RNI-LIKE SUPERFAMILY PROTEIN"/>
    <property type="match status" value="1"/>
</dbReference>
<dbReference type="EMBL" id="JAMSHJ010000003">
    <property type="protein sequence ID" value="KAI5426179.1"/>
    <property type="molecule type" value="Genomic_DNA"/>
</dbReference>
<accession>A0A9D4XSC0</accession>
<dbReference type="Pfam" id="PF13516">
    <property type="entry name" value="LRR_6"/>
    <property type="match status" value="1"/>
</dbReference>
<protein>
    <submittedName>
        <fullName evidence="1">Uncharacterized protein</fullName>
    </submittedName>
</protein>
<dbReference type="InterPro" id="IPR032675">
    <property type="entry name" value="LRR_dom_sf"/>
</dbReference>
<gene>
    <name evidence="1" type="ORF">KIW84_031852</name>
</gene>
<evidence type="ECO:0000313" key="1">
    <source>
        <dbReference type="EMBL" id="KAI5426179.1"/>
    </source>
</evidence>
<dbReference type="Proteomes" id="UP001058974">
    <property type="component" value="Chromosome 3"/>
</dbReference>